<proteinExistence type="predicted"/>
<dbReference type="PROSITE" id="PS50076">
    <property type="entry name" value="DNAJ_2"/>
    <property type="match status" value="1"/>
</dbReference>
<dbReference type="CDD" id="cd06257">
    <property type="entry name" value="DnaJ"/>
    <property type="match status" value="1"/>
</dbReference>
<dbReference type="EMBL" id="JBICCN010000054">
    <property type="protein sequence ID" value="KAL3097463.1"/>
    <property type="molecule type" value="Genomic_DNA"/>
</dbReference>
<dbReference type="SUPFAM" id="SSF46565">
    <property type="entry name" value="Chaperone J-domain"/>
    <property type="match status" value="1"/>
</dbReference>
<dbReference type="Gene3D" id="1.10.287.110">
    <property type="entry name" value="DnaJ domain"/>
    <property type="match status" value="1"/>
</dbReference>
<accession>A0ABD2K432</accession>
<dbReference type="PANTHER" id="PTHR44313:SF1">
    <property type="entry name" value="DNAJ HOMOLOG SUBFAMILY C MEMBER 17"/>
    <property type="match status" value="1"/>
</dbReference>
<evidence type="ECO:0000259" key="7">
    <source>
        <dbReference type="PROSITE" id="PS50076"/>
    </source>
</evidence>
<dbReference type="AlphaFoldDB" id="A0ABD2K432"/>
<dbReference type="InterPro" id="IPR052094">
    <property type="entry name" value="Pre-mRNA-splicing_ERAD"/>
</dbReference>
<evidence type="ECO:0000256" key="2">
    <source>
        <dbReference type="ARBA" id="ARBA00004496"/>
    </source>
</evidence>
<dbReference type="GO" id="GO:0005634">
    <property type="term" value="C:nucleus"/>
    <property type="evidence" value="ECO:0007669"/>
    <property type="project" value="UniProtKB-SubCell"/>
</dbReference>
<feature type="region of interest" description="Disordered" evidence="6">
    <location>
        <begin position="83"/>
        <end position="195"/>
    </location>
</feature>
<dbReference type="SMART" id="SM00271">
    <property type="entry name" value="DnaJ"/>
    <property type="match status" value="1"/>
</dbReference>
<evidence type="ECO:0000256" key="5">
    <source>
        <dbReference type="ARBA" id="ARBA00023242"/>
    </source>
</evidence>
<name>A0ABD2K432_HETSC</name>
<evidence type="ECO:0000256" key="4">
    <source>
        <dbReference type="ARBA" id="ARBA00023186"/>
    </source>
</evidence>
<keyword evidence="9" id="KW-1185">Reference proteome</keyword>
<comment type="caution">
    <text evidence="8">The sequence shown here is derived from an EMBL/GenBank/DDBJ whole genome shotgun (WGS) entry which is preliminary data.</text>
</comment>
<dbReference type="Pfam" id="PF00226">
    <property type="entry name" value="DnaJ"/>
    <property type="match status" value="1"/>
</dbReference>
<evidence type="ECO:0000256" key="6">
    <source>
        <dbReference type="SAM" id="MobiDB-lite"/>
    </source>
</evidence>
<dbReference type="Proteomes" id="UP001620645">
    <property type="component" value="Unassembled WGS sequence"/>
</dbReference>
<feature type="domain" description="J" evidence="7">
    <location>
        <begin position="11"/>
        <end position="77"/>
    </location>
</feature>
<gene>
    <name evidence="8" type="ORF">niasHS_003911</name>
</gene>
<keyword evidence="3" id="KW-0963">Cytoplasm</keyword>
<evidence type="ECO:0000313" key="9">
    <source>
        <dbReference type="Proteomes" id="UP001620645"/>
    </source>
</evidence>
<keyword evidence="5" id="KW-0539">Nucleus</keyword>
<dbReference type="GO" id="GO:0005737">
    <property type="term" value="C:cytoplasm"/>
    <property type="evidence" value="ECO:0007669"/>
    <property type="project" value="UniProtKB-SubCell"/>
</dbReference>
<organism evidence="8 9">
    <name type="scientific">Heterodera schachtii</name>
    <name type="common">Sugarbeet cyst nematode worm</name>
    <name type="synonym">Tylenchus schachtii</name>
    <dbReference type="NCBI Taxonomy" id="97005"/>
    <lineage>
        <taxon>Eukaryota</taxon>
        <taxon>Metazoa</taxon>
        <taxon>Ecdysozoa</taxon>
        <taxon>Nematoda</taxon>
        <taxon>Chromadorea</taxon>
        <taxon>Rhabditida</taxon>
        <taxon>Tylenchina</taxon>
        <taxon>Tylenchomorpha</taxon>
        <taxon>Tylenchoidea</taxon>
        <taxon>Heteroderidae</taxon>
        <taxon>Heteroderinae</taxon>
        <taxon>Heterodera</taxon>
    </lineage>
</organism>
<keyword evidence="4" id="KW-0143">Chaperone</keyword>
<comment type="subcellular location">
    <subcellularLocation>
        <location evidence="2">Cytoplasm</location>
    </subcellularLocation>
    <subcellularLocation>
        <location evidence="1">Nucleus</location>
    </subcellularLocation>
</comment>
<dbReference type="PANTHER" id="PTHR44313">
    <property type="entry name" value="DNAJ HOMOLOG SUBFAMILY C MEMBER 17"/>
    <property type="match status" value="1"/>
</dbReference>
<dbReference type="InterPro" id="IPR001623">
    <property type="entry name" value="DnaJ_domain"/>
</dbReference>
<protein>
    <recommendedName>
        <fullName evidence="7">J domain-containing protein</fullName>
    </recommendedName>
</protein>
<evidence type="ECO:0000313" key="8">
    <source>
        <dbReference type="EMBL" id="KAL3097463.1"/>
    </source>
</evidence>
<dbReference type="PRINTS" id="PR00625">
    <property type="entry name" value="JDOMAIN"/>
</dbReference>
<sequence length="195" mass="23150">MAKSSKKIDFDPYKVLQLEHGCEPGQIDKAYKKQALRWHPDKNPNNAEKAQAMFLRVYEAYEFLKNEQKRMEYDENIAAKRRRDEFEAERQSVSTEQRKAHLTKLREAEAKAAATGQKRRREQSTRDKLIEELRQEGQRMMQRLKEEEEQRKRRQQRQLKKQEETQRTATMGPSPGQLREEVDELEKALFGGTVL</sequence>
<dbReference type="InterPro" id="IPR036869">
    <property type="entry name" value="J_dom_sf"/>
</dbReference>
<feature type="compositionally biased region" description="Basic and acidic residues" evidence="6">
    <location>
        <begin position="83"/>
        <end position="110"/>
    </location>
</feature>
<feature type="compositionally biased region" description="Basic and acidic residues" evidence="6">
    <location>
        <begin position="122"/>
        <end position="151"/>
    </location>
</feature>
<evidence type="ECO:0000256" key="1">
    <source>
        <dbReference type="ARBA" id="ARBA00004123"/>
    </source>
</evidence>
<evidence type="ECO:0000256" key="3">
    <source>
        <dbReference type="ARBA" id="ARBA00022490"/>
    </source>
</evidence>
<reference evidence="8 9" key="1">
    <citation type="submission" date="2024-10" db="EMBL/GenBank/DDBJ databases">
        <authorList>
            <person name="Kim D."/>
        </authorList>
    </citation>
    <scope>NUCLEOTIDE SEQUENCE [LARGE SCALE GENOMIC DNA]</scope>
    <source>
        <strain evidence="8">Taebaek</strain>
    </source>
</reference>